<feature type="compositionally biased region" description="Acidic residues" evidence="1">
    <location>
        <begin position="215"/>
        <end position="224"/>
    </location>
</feature>
<feature type="transmembrane region" description="Helical" evidence="2">
    <location>
        <begin position="25"/>
        <end position="47"/>
    </location>
</feature>
<dbReference type="AlphaFoldDB" id="A0A0F9XKM5"/>
<feature type="transmembrane region" description="Helical" evidence="2">
    <location>
        <begin position="97"/>
        <end position="117"/>
    </location>
</feature>
<reference evidence="4" key="1">
    <citation type="journal article" date="2015" name="Genome Announc.">
        <title>Draft whole-genome sequence of the biocontrol agent Trichoderma harzianum T6776.</title>
        <authorList>
            <person name="Baroncelli R."/>
            <person name="Piaggeschi G."/>
            <person name="Fiorini L."/>
            <person name="Bertolini E."/>
            <person name="Zapparata A."/>
            <person name="Pe M.E."/>
            <person name="Sarrocco S."/>
            <person name="Vannacci G."/>
        </authorList>
    </citation>
    <scope>NUCLEOTIDE SEQUENCE [LARGE SCALE GENOMIC DNA]</scope>
    <source>
        <strain evidence="4">T6776</strain>
    </source>
</reference>
<feature type="transmembrane region" description="Helical" evidence="2">
    <location>
        <begin position="185"/>
        <end position="207"/>
    </location>
</feature>
<evidence type="ECO:0000256" key="2">
    <source>
        <dbReference type="SAM" id="Phobius"/>
    </source>
</evidence>
<feature type="region of interest" description="Disordered" evidence="1">
    <location>
        <begin position="215"/>
        <end position="236"/>
    </location>
</feature>
<organism evidence="3 4">
    <name type="scientific">Trichoderma harzianum</name>
    <name type="common">Hypocrea lixii</name>
    <dbReference type="NCBI Taxonomy" id="5544"/>
    <lineage>
        <taxon>Eukaryota</taxon>
        <taxon>Fungi</taxon>
        <taxon>Dikarya</taxon>
        <taxon>Ascomycota</taxon>
        <taxon>Pezizomycotina</taxon>
        <taxon>Sordariomycetes</taxon>
        <taxon>Hypocreomycetidae</taxon>
        <taxon>Hypocreales</taxon>
        <taxon>Hypocreaceae</taxon>
        <taxon>Trichoderma</taxon>
    </lineage>
</organism>
<dbReference type="EMBL" id="JOKZ01000061">
    <property type="protein sequence ID" value="KKP05025.1"/>
    <property type="molecule type" value="Genomic_DNA"/>
</dbReference>
<dbReference type="Proteomes" id="UP000034112">
    <property type="component" value="Unassembled WGS sequence"/>
</dbReference>
<feature type="transmembrane region" description="Helical" evidence="2">
    <location>
        <begin position="124"/>
        <end position="145"/>
    </location>
</feature>
<protein>
    <submittedName>
        <fullName evidence="3">Uncharacterized protein</fullName>
    </submittedName>
</protein>
<sequence>MGILDTKRPFTYHILHRKWPRVPRLAIRWLMLAEFIGLVPILTIFGLSQPDLYRSAMWKIGWDHRLNSNPDVILFAYANHVAQPKIPLIWSRTLTDFNVAISVISLFFLLTKLIAVIMRIWYPLLSTLGSLALLVLYAVSVYGQVGPDYSDPRYPAPAAWYFRYGCDMAKPYGQYTNCQIAQGSLFITLYMLTIYVIVLGFSLYCMWPNPLNNLETDEDEDDEAPSIKEGKGLEMSGWPTNMKTPMASGAMPFTPRTQAFHILDRKLPLRQEHEAMVYS</sequence>
<dbReference type="OMA" id="IASHNLY"/>
<comment type="caution">
    <text evidence="3">The sequence shown here is derived from an EMBL/GenBank/DDBJ whole genome shotgun (WGS) entry which is preliminary data.</text>
</comment>
<name>A0A0F9XKM5_TRIHA</name>
<gene>
    <name evidence="3" type="ORF">THAR02_02889</name>
</gene>
<proteinExistence type="predicted"/>
<keyword evidence="2" id="KW-1133">Transmembrane helix</keyword>
<evidence type="ECO:0000313" key="4">
    <source>
        <dbReference type="Proteomes" id="UP000034112"/>
    </source>
</evidence>
<keyword evidence="2" id="KW-0472">Membrane</keyword>
<evidence type="ECO:0000256" key="1">
    <source>
        <dbReference type="SAM" id="MobiDB-lite"/>
    </source>
</evidence>
<evidence type="ECO:0000313" key="3">
    <source>
        <dbReference type="EMBL" id="KKP05025.1"/>
    </source>
</evidence>
<accession>A0A0F9XKM5</accession>
<keyword evidence="2" id="KW-0812">Transmembrane</keyword>
<dbReference type="OrthoDB" id="5352400at2759"/>